<comment type="caution">
    <text evidence="1">The sequence shown here is derived from an EMBL/GenBank/DDBJ whole genome shotgun (WGS) entry which is preliminary data.</text>
</comment>
<organism evidence="1 2">
    <name type="scientific">Solanum commersonii</name>
    <name type="common">Commerson's wild potato</name>
    <name type="synonym">Commerson's nightshade</name>
    <dbReference type="NCBI Taxonomy" id="4109"/>
    <lineage>
        <taxon>Eukaryota</taxon>
        <taxon>Viridiplantae</taxon>
        <taxon>Streptophyta</taxon>
        <taxon>Embryophyta</taxon>
        <taxon>Tracheophyta</taxon>
        <taxon>Spermatophyta</taxon>
        <taxon>Magnoliopsida</taxon>
        <taxon>eudicotyledons</taxon>
        <taxon>Gunneridae</taxon>
        <taxon>Pentapetalae</taxon>
        <taxon>asterids</taxon>
        <taxon>lamiids</taxon>
        <taxon>Solanales</taxon>
        <taxon>Solanaceae</taxon>
        <taxon>Solanoideae</taxon>
        <taxon>Solaneae</taxon>
        <taxon>Solanum</taxon>
    </lineage>
</organism>
<evidence type="ECO:0000313" key="2">
    <source>
        <dbReference type="Proteomes" id="UP000824120"/>
    </source>
</evidence>
<sequence length="121" mass="14530">MWWEPRGDTSAIWYDNWSNLDPNIYMFQMCKLVTMKDIVEFSKKEGSVYTKMRDFVLEYMVDHVQANLHPAYLSNKVDNAWWTEISNGKFTVKSVWGLLRNKKDKIKDMERLWIKGIPFKI</sequence>
<gene>
    <name evidence="1" type="ORF">H5410_050205</name>
</gene>
<dbReference type="EMBL" id="JACXVP010000010">
    <property type="protein sequence ID" value="KAG5579578.1"/>
    <property type="molecule type" value="Genomic_DNA"/>
</dbReference>
<dbReference type="Proteomes" id="UP000824120">
    <property type="component" value="Chromosome 10"/>
</dbReference>
<reference evidence="1 2" key="1">
    <citation type="submission" date="2020-09" db="EMBL/GenBank/DDBJ databases">
        <title>De no assembly of potato wild relative species, Solanum commersonii.</title>
        <authorList>
            <person name="Cho K."/>
        </authorList>
    </citation>
    <scope>NUCLEOTIDE SEQUENCE [LARGE SCALE GENOMIC DNA]</scope>
    <source>
        <strain evidence="1">LZ3.2</strain>
        <tissue evidence="1">Leaf</tissue>
    </source>
</reference>
<name>A0A9J5WUW5_SOLCO</name>
<accession>A0A9J5WUW5</accession>
<keyword evidence="2" id="KW-1185">Reference proteome</keyword>
<proteinExistence type="predicted"/>
<dbReference type="AlphaFoldDB" id="A0A9J5WUW5"/>
<evidence type="ECO:0000313" key="1">
    <source>
        <dbReference type="EMBL" id="KAG5579578.1"/>
    </source>
</evidence>
<protein>
    <submittedName>
        <fullName evidence="1">Uncharacterized protein</fullName>
    </submittedName>
</protein>
<dbReference type="OrthoDB" id="1305258at2759"/>